<keyword evidence="2" id="KW-1185">Reference proteome</keyword>
<gene>
    <name evidence="1" type="ORF">ZIOFF_074728</name>
</gene>
<organism evidence="1 2">
    <name type="scientific">Zingiber officinale</name>
    <name type="common">Ginger</name>
    <name type="synonym">Amomum zingiber</name>
    <dbReference type="NCBI Taxonomy" id="94328"/>
    <lineage>
        <taxon>Eukaryota</taxon>
        <taxon>Viridiplantae</taxon>
        <taxon>Streptophyta</taxon>
        <taxon>Embryophyta</taxon>
        <taxon>Tracheophyta</taxon>
        <taxon>Spermatophyta</taxon>
        <taxon>Magnoliopsida</taxon>
        <taxon>Liliopsida</taxon>
        <taxon>Zingiberales</taxon>
        <taxon>Zingiberaceae</taxon>
        <taxon>Zingiber</taxon>
    </lineage>
</organism>
<evidence type="ECO:0008006" key="3">
    <source>
        <dbReference type="Google" id="ProtNLM"/>
    </source>
</evidence>
<protein>
    <recommendedName>
        <fullName evidence="3">Myb/SANT-like domain-containing protein</fullName>
    </recommendedName>
</protein>
<name>A0A8J5ET12_ZINOF</name>
<dbReference type="Proteomes" id="UP000734854">
    <property type="component" value="Unassembled WGS sequence"/>
</dbReference>
<dbReference type="EMBL" id="JACMSC010000044">
    <property type="protein sequence ID" value="KAG6467472.1"/>
    <property type="molecule type" value="Genomic_DNA"/>
</dbReference>
<comment type="caution">
    <text evidence="1">The sequence shown here is derived from an EMBL/GenBank/DDBJ whole genome shotgun (WGS) entry which is preliminary data.</text>
</comment>
<evidence type="ECO:0000313" key="1">
    <source>
        <dbReference type="EMBL" id="KAG6467472.1"/>
    </source>
</evidence>
<dbReference type="PANTHER" id="PTHR46250:SF18">
    <property type="entry name" value="MYB_SANT-LIKE DOMAIN-CONTAINING PROTEIN"/>
    <property type="match status" value="1"/>
</dbReference>
<accession>A0A8J5ET12</accession>
<evidence type="ECO:0000313" key="2">
    <source>
        <dbReference type="Proteomes" id="UP000734854"/>
    </source>
</evidence>
<sequence>MDARGKWFKGCLGALYETYININVPANDRLSYVLPGWEVSAADGRVLRDAISRRNVLKIPQGYPSYWSRYKLMKKQFHVINEMLNHNSGFGWSDVENCIITTKDVFDDWVKSHPATIGLRNKEFPHLDDLMFAWGKDRAT</sequence>
<reference evidence="1 2" key="1">
    <citation type="submission" date="2020-08" db="EMBL/GenBank/DDBJ databases">
        <title>Plant Genome Project.</title>
        <authorList>
            <person name="Zhang R.-G."/>
        </authorList>
    </citation>
    <scope>NUCLEOTIDE SEQUENCE [LARGE SCALE GENOMIC DNA]</scope>
    <source>
        <tissue evidence="1">Rhizome</tissue>
    </source>
</reference>
<dbReference type="AlphaFoldDB" id="A0A8J5ET12"/>
<dbReference type="PANTHER" id="PTHR46250">
    <property type="entry name" value="MYB/SANT-LIKE DNA-BINDING DOMAIN PROTEIN-RELATED"/>
    <property type="match status" value="1"/>
</dbReference>
<proteinExistence type="predicted"/>